<organism evidence="2 3">
    <name type="scientific">Occallatibacter riparius</name>
    <dbReference type="NCBI Taxonomy" id="1002689"/>
    <lineage>
        <taxon>Bacteria</taxon>
        <taxon>Pseudomonadati</taxon>
        <taxon>Acidobacteriota</taxon>
        <taxon>Terriglobia</taxon>
        <taxon>Terriglobales</taxon>
        <taxon>Acidobacteriaceae</taxon>
        <taxon>Occallatibacter</taxon>
    </lineage>
</organism>
<accession>A0A9J7BUW9</accession>
<proteinExistence type="predicted"/>
<evidence type="ECO:0000256" key="1">
    <source>
        <dbReference type="SAM" id="SignalP"/>
    </source>
</evidence>
<evidence type="ECO:0000313" key="2">
    <source>
        <dbReference type="EMBL" id="UWZ84805.1"/>
    </source>
</evidence>
<dbReference type="AlphaFoldDB" id="A0A9J7BUW9"/>
<feature type="signal peptide" evidence="1">
    <location>
        <begin position="1"/>
        <end position="27"/>
    </location>
</feature>
<name>A0A9J7BUW9_9BACT</name>
<keyword evidence="1" id="KW-0732">Signal</keyword>
<gene>
    <name evidence="2" type="ORF">MOP44_02445</name>
</gene>
<sequence>MRPKRNTAFLLKTLLLFLPLLPAAVHAQTSQFLPEVDVLYRANNSLRVDFQVKDTREGGDPAQVEIGPSLNLFAEPLVSLENIPIFDPEKSKSRLLQGFVGYRHVVSQNKSDVERIPLGFVVNLPVPGKILLADRNRADLDWSSGPFVWRYRNRLKLQRAVSLGGYKPAPYASAEVFYQSQFAKWSNTAIHAGCLFPIKQRLALDAYYEHQNQTGNTPNKQLNQLGLILNIYLGQNR</sequence>
<evidence type="ECO:0000313" key="3">
    <source>
        <dbReference type="Proteomes" id="UP001059380"/>
    </source>
</evidence>
<dbReference type="InterPro" id="IPR019619">
    <property type="entry name" value="DUF2490"/>
</dbReference>
<dbReference type="Proteomes" id="UP001059380">
    <property type="component" value="Chromosome"/>
</dbReference>
<dbReference type="EMBL" id="CP093313">
    <property type="protein sequence ID" value="UWZ84805.1"/>
    <property type="molecule type" value="Genomic_DNA"/>
</dbReference>
<dbReference type="RefSeq" id="WP_260794311.1">
    <property type="nucleotide sequence ID" value="NZ_CP093313.1"/>
</dbReference>
<protein>
    <submittedName>
        <fullName evidence="2">DUF2490 domain-containing protein</fullName>
    </submittedName>
</protein>
<keyword evidence="3" id="KW-1185">Reference proteome</keyword>
<dbReference type="KEGG" id="orp:MOP44_02445"/>
<reference evidence="2" key="1">
    <citation type="submission" date="2021-04" db="EMBL/GenBank/DDBJ databases">
        <title>Phylogenetic analysis of Acidobacteriaceae.</title>
        <authorList>
            <person name="Qiu L."/>
            <person name="Zhang Q."/>
        </authorList>
    </citation>
    <scope>NUCLEOTIDE SEQUENCE</scope>
    <source>
        <strain evidence="2">DSM 25168</strain>
    </source>
</reference>
<feature type="chain" id="PRO_5039940623" evidence="1">
    <location>
        <begin position="28"/>
        <end position="237"/>
    </location>
</feature>
<dbReference type="Pfam" id="PF10677">
    <property type="entry name" value="DUF2490"/>
    <property type="match status" value="1"/>
</dbReference>